<evidence type="ECO:0000313" key="2">
    <source>
        <dbReference type="Proteomes" id="UP000515238"/>
    </source>
</evidence>
<reference evidence="1 2" key="1">
    <citation type="submission" date="2020-08" db="EMBL/GenBank/DDBJ databases">
        <title>Complete genome sequencing of Shigella boydii.</title>
        <authorList>
            <person name="Hazen T.H."/>
            <person name="Michalski J.M."/>
            <person name="Rasko D.A."/>
        </authorList>
    </citation>
    <scope>NUCLEOTIDE SEQUENCE [LARGE SCALE GENOMIC DNA]</scope>
    <source>
        <strain evidence="1 2">600690</strain>
    </source>
</reference>
<organism evidence="1 2">
    <name type="scientific">Shigella boydii</name>
    <dbReference type="NCBI Taxonomy" id="621"/>
    <lineage>
        <taxon>Bacteria</taxon>
        <taxon>Pseudomonadati</taxon>
        <taxon>Pseudomonadota</taxon>
        <taxon>Gammaproteobacteria</taxon>
        <taxon>Enterobacterales</taxon>
        <taxon>Enterobacteriaceae</taxon>
        <taxon>Shigella</taxon>
    </lineage>
</organism>
<gene>
    <name evidence="1" type="ORF">G5S56_06820</name>
</gene>
<dbReference type="EMBL" id="CP049278">
    <property type="protein sequence ID" value="QNC64903.1"/>
    <property type="molecule type" value="Genomic_DNA"/>
</dbReference>
<name>A0A7G6KCG0_SHIBO</name>
<protein>
    <submittedName>
        <fullName evidence="1">Uncharacterized protein</fullName>
    </submittedName>
</protein>
<dbReference type="Proteomes" id="UP000515238">
    <property type="component" value="Chromosome"/>
</dbReference>
<dbReference type="RefSeq" id="WP_078167341.1">
    <property type="nucleotide sequence ID" value="NZ_CP049278.1"/>
</dbReference>
<dbReference type="AlphaFoldDB" id="A0A7G6KCG0"/>
<evidence type="ECO:0000313" key="1">
    <source>
        <dbReference type="EMBL" id="QNC64903.1"/>
    </source>
</evidence>
<accession>A0A7G6KCG0</accession>
<sequence length="79" mass="9149">MKKVELKKTLNQENISNSIYSLEGGLPNEKLCLDFENNKWIVYYSERGIRTGVIEFAREDDACDYIYNQIKAIATGQVR</sequence>
<proteinExistence type="predicted"/>